<reference evidence="1 2" key="1">
    <citation type="submission" date="2019-02" db="EMBL/GenBank/DDBJ databases">
        <title>Draft genome sequence of Escherichia albertii strain Mex-12/320a, isolated from an infant with diarrhea, harboring virulence genes associated with diarrheagenic strains of enteropathogenic E. coli.</title>
        <authorList>
            <person name="Maldonado-Puga S."/>
            <person name="Meza-Segura M."/>
            <person name="Zaidi M.B."/>
            <person name="Estrada-Garcia T."/>
        </authorList>
    </citation>
    <scope>NUCLEOTIDE SEQUENCE [LARGE SCALE GENOMIC DNA]</scope>
    <source>
        <strain evidence="1 2">Mex-12/320a</strain>
    </source>
</reference>
<gene>
    <name evidence="1" type="ORF">EYS06_09255</name>
</gene>
<dbReference type="AlphaFoldDB" id="A0A7Z8DZH3"/>
<dbReference type="Proteomes" id="UP000292187">
    <property type="component" value="Unassembled WGS sequence"/>
</dbReference>
<sequence>MNGYFARWQGNFNYYLSDYRRKNKRHDTAVVPLHIVDKIRVVYAGCGVNALSGLQNRASSI</sequence>
<accession>A0A7Z8DZH3</accession>
<proteinExistence type="predicted"/>
<dbReference type="EMBL" id="SIZV01000009">
    <property type="protein sequence ID" value="TBR53582.1"/>
    <property type="molecule type" value="Genomic_DNA"/>
</dbReference>
<dbReference type="AntiFam" id="ANF00065">
    <property type="entry name" value="Translation of REP sequence"/>
</dbReference>
<name>A0A7Z8DZH3_ESCAL</name>
<protein>
    <submittedName>
        <fullName evidence="1">Uncharacterized protein</fullName>
    </submittedName>
</protein>
<evidence type="ECO:0000313" key="1">
    <source>
        <dbReference type="EMBL" id="TBR53582.1"/>
    </source>
</evidence>
<evidence type="ECO:0000313" key="2">
    <source>
        <dbReference type="Proteomes" id="UP000292187"/>
    </source>
</evidence>
<comment type="caution">
    <text evidence="1">The sequence shown here is derived from an EMBL/GenBank/DDBJ whole genome shotgun (WGS) entry which is preliminary data.</text>
</comment>
<organism evidence="1 2">
    <name type="scientific">Escherichia albertii</name>
    <dbReference type="NCBI Taxonomy" id="208962"/>
    <lineage>
        <taxon>Bacteria</taxon>
        <taxon>Pseudomonadati</taxon>
        <taxon>Pseudomonadota</taxon>
        <taxon>Gammaproteobacteria</taxon>
        <taxon>Enterobacterales</taxon>
        <taxon>Enterobacteriaceae</taxon>
        <taxon>Escherichia</taxon>
    </lineage>
</organism>